<keyword evidence="1" id="KW-0472">Membrane</keyword>
<keyword evidence="1" id="KW-0812">Transmembrane</keyword>
<name>A0ABQ0BUE4_9FIRM</name>
<dbReference type="EMBL" id="BAABZQ010000001">
    <property type="protein sequence ID" value="GAA6500145.1"/>
    <property type="molecule type" value="Genomic_DNA"/>
</dbReference>
<protein>
    <submittedName>
        <fullName evidence="2">Uncharacterized protein</fullName>
    </submittedName>
</protein>
<sequence>MDNTKPIIKYLDVLIILLLLIVTILGVCSFHTSFSYEFVNQYGQKVQMWGAGIYAHDSYFKAPIFIGSDFTILLFVVPLSIVTFFKAKKKQSMEYDIRSFGIVSLLLYYSASLAFGVTYNRLHLIYIALFGMCSFSVSVLFAKFHAAGVRQGKVCSYPFTKGMKVFLLAAGISLFAAWLPDIIISIAKGTSLELIEVYTTEITYVLDMGIISPLIFITYYLVRHGDFIGYVFLRMIFKICMCIGIMLPVQTFFQLSAGISIPIPALITKCLTFVVMAFFAAYFDYRLKRETQYISSADNYNEGRH</sequence>
<accession>A0ABQ0BUE4</accession>
<feature type="transmembrane region" description="Helical" evidence="1">
    <location>
        <begin position="12"/>
        <end position="32"/>
    </location>
</feature>
<reference evidence="2 3" key="1">
    <citation type="submission" date="2024-04" db="EMBL/GenBank/DDBJ databases">
        <title>Defined microbial consortia suppress multidrug-resistant proinflammatory Enterobacteriaceae via ecological control.</title>
        <authorList>
            <person name="Furuichi M."/>
            <person name="Kawaguchi T."/>
            <person name="Pust M."/>
            <person name="Yasuma K."/>
            <person name="Plichta D."/>
            <person name="Hasegawa N."/>
            <person name="Ohya T."/>
            <person name="Bhattarai S."/>
            <person name="Sasajima S."/>
            <person name="Aoto Y."/>
            <person name="Tuganbaev T."/>
            <person name="Yaginuma M."/>
            <person name="Ueda M."/>
            <person name="Okahashi N."/>
            <person name="Amafuji K."/>
            <person name="Kiridooshi Y."/>
            <person name="Sugita K."/>
            <person name="Strazar M."/>
            <person name="Skelly A."/>
            <person name="Suda W."/>
            <person name="Hattori M."/>
            <person name="Nakamoto N."/>
            <person name="Caballero S."/>
            <person name="Norman J."/>
            <person name="Olle B."/>
            <person name="Tanoue T."/>
            <person name="Arita M."/>
            <person name="Bucci V."/>
            <person name="Atarashi K."/>
            <person name="Xavier R."/>
            <person name="Honda K."/>
        </authorList>
    </citation>
    <scope>NUCLEOTIDE SEQUENCE [LARGE SCALE GENOMIC DNA]</scope>
    <source>
        <strain evidence="3">k34-0107-D12</strain>
    </source>
</reference>
<keyword evidence="1" id="KW-1133">Transmembrane helix</keyword>
<organism evidence="2 3">
    <name type="scientific">Blautia parvula</name>
    <dbReference type="NCBI Taxonomy" id="2877527"/>
    <lineage>
        <taxon>Bacteria</taxon>
        <taxon>Bacillati</taxon>
        <taxon>Bacillota</taxon>
        <taxon>Clostridia</taxon>
        <taxon>Lachnospirales</taxon>
        <taxon>Lachnospiraceae</taxon>
        <taxon>Blautia</taxon>
    </lineage>
</organism>
<dbReference type="RefSeq" id="WP_103733096.1">
    <property type="nucleotide sequence ID" value="NZ_AP031413.1"/>
</dbReference>
<evidence type="ECO:0000256" key="1">
    <source>
        <dbReference type="SAM" id="Phobius"/>
    </source>
</evidence>
<gene>
    <name evidence="2" type="ORF">K340107D12_29610</name>
</gene>
<evidence type="ECO:0000313" key="2">
    <source>
        <dbReference type="EMBL" id="GAA6500145.1"/>
    </source>
</evidence>
<feature type="transmembrane region" description="Helical" evidence="1">
    <location>
        <begin position="202"/>
        <end position="222"/>
    </location>
</feature>
<feature type="transmembrane region" description="Helical" evidence="1">
    <location>
        <begin position="165"/>
        <end position="187"/>
    </location>
</feature>
<feature type="transmembrane region" description="Helical" evidence="1">
    <location>
        <begin position="123"/>
        <end position="144"/>
    </location>
</feature>
<evidence type="ECO:0000313" key="3">
    <source>
        <dbReference type="Proteomes" id="UP001600941"/>
    </source>
</evidence>
<dbReference type="Proteomes" id="UP001600941">
    <property type="component" value="Unassembled WGS sequence"/>
</dbReference>
<feature type="transmembrane region" description="Helical" evidence="1">
    <location>
        <begin position="97"/>
        <end position="117"/>
    </location>
</feature>
<feature type="transmembrane region" description="Helical" evidence="1">
    <location>
        <begin position="64"/>
        <end position="85"/>
    </location>
</feature>
<feature type="transmembrane region" description="Helical" evidence="1">
    <location>
        <begin position="231"/>
        <end position="253"/>
    </location>
</feature>
<proteinExistence type="predicted"/>
<keyword evidence="3" id="KW-1185">Reference proteome</keyword>
<comment type="caution">
    <text evidence="2">The sequence shown here is derived from an EMBL/GenBank/DDBJ whole genome shotgun (WGS) entry which is preliminary data.</text>
</comment>
<feature type="transmembrane region" description="Helical" evidence="1">
    <location>
        <begin position="259"/>
        <end position="283"/>
    </location>
</feature>